<dbReference type="SUPFAM" id="SSF53067">
    <property type="entry name" value="Actin-like ATPase domain"/>
    <property type="match status" value="2"/>
</dbReference>
<accession>F3ZW76</accession>
<dbReference type="NCBIfam" id="TIGR03725">
    <property type="entry name" value="T6A_YeaZ"/>
    <property type="match status" value="1"/>
</dbReference>
<sequence>MNILALDTATDVASVAVLRNDMVLHEESFNYNKRHSQIVVPMIKHILEWVDMTIADIDLWTVDIGPGSFTGLRIGCATIKALAHVTAKPIAAVTSLDILAERAALPDHPVYPLIDAQQQNVYTARYIWSNGHMHRQSDYMIIHLCQLKKLLMDEVPVIFTGPAVSVYRDDLKRDFQDDAILMPDYRCVPMASMAGILGEHIAQVGDLKDYITLLPFYMRKSQAEIRAGV</sequence>
<dbReference type="RefSeq" id="WP_013780886.1">
    <property type="nucleotide sequence ID" value="NC_015520.1"/>
</dbReference>
<dbReference type="InterPro" id="IPR043129">
    <property type="entry name" value="ATPase_NBD"/>
</dbReference>
<name>F3ZW76_MAHA5</name>
<dbReference type="KEGG" id="mas:Mahau_1262"/>
<dbReference type="STRING" id="697281.Mahau_1262"/>
<dbReference type="OrthoDB" id="9784166at2"/>
<dbReference type="Gene3D" id="3.30.420.40">
    <property type="match status" value="2"/>
</dbReference>
<keyword evidence="3" id="KW-1185">Reference proteome</keyword>
<feature type="domain" description="Gcp-like" evidence="1">
    <location>
        <begin position="32"/>
        <end position="176"/>
    </location>
</feature>
<dbReference type="GO" id="GO:0005829">
    <property type="term" value="C:cytosol"/>
    <property type="evidence" value="ECO:0007669"/>
    <property type="project" value="TreeGrafter"/>
</dbReference>
<dbReference type="InterPro" id="IPR022496">
    <property type="entry name" value="T6A_TsaB"/>
</dbReference>
<dbReference type="CDD" id="cd24032">
    <property type="entry name" value="ASKHA_NBD_TsaB"/>
    <property type="match status" value="1"/>
</dbReference>
<dbReference type="Pfam" id="PF00814">
    <property type="entry name" value="TsaD"/>
    <property type="match status" value="1"/>
</dbReference>
<dbReference type="Proteomes" id="UP000008457">
    <property type="component" value="Chromosome"/>
</dbReference>
<dbReference type="eggNOG" id="COG1214">
    <property type="taxonomic scope" value="Bacteria"/>
</dbReference>
<organism evidence="2 3">
    <name type="scientific">Mahella australiensis (strain DSM 15567 / CIP 107919 / 50-1 BON)</name>
    <dbReference type="NCBI Taxonomy" id="697281"/>
    <lineage>
        <taxon>Bacteria</taxon>
        <taxon>Bacillati</taxon>
        <taxon>Bacillota</taxon>
        <taxon>Clostridia</taxon>
        <taxon>Thermoanaerobacterales</taxon>
        <taxon>Thermoanaerobacterales Family IV. Incertae Sedis</taxon>
        <taxon>Mahella</taxon>
    </lineage>
</organism>
<dbReference type="GO" id="GO:0002949">
    <property type="term" value="P:tRNA threonylcarbamoyladenosine modification"/>
    <property type="evidence" value="ECO:0007669"/>
    <property type="project" value="InterPro"/>
</dbReference>
<dbReference type="HOGENOM" id="CLU_064886_0_0_9"/>
<reference evidence="2 3" key="2">
    <citation type="journal article" date="2011" name="Stand. Genomic Sci.">
        <title>Complete genome sequence of Mahella australiensis type strain (50-1 BON).</title>
        <authorList>
            <person name="Sikorski J."/>
            <person name="Teshima H."/>
            <person name="Nolan M."/>
            <person name="Lucas S."/>
            <person name="Hammon N."/>
            <person name="Deshpande S."/>
            <person name="Cheng J.F."/>
            <person name="Pitluck S."/>
            <person name="Liolios K."/>
            <person name="Pagani I."/>
            <person name="Ivanova N."/>
            <person name="Huntemann M."/>
            <person name="Mavromatis K."/>
            <person name="Ovchinikova G."/>
            <person name="Pati A."/>
            <person name="Tapia R."/>
            <person name="Han C."/>
            <person name="Goodwin L."/>
            <person name="Chen A."/>
            <person name="Palaniappan K."/>
            <person name="Land M."/>
            <person name="Hauser L."/>
            <person name="Ngatchou-Djao O.D."/>
            <person name="Rohde M."/>
            <person name="Pukall R."/>
            <person name="Spring S."/>
            <person name="Abt B."/>
            <person name="Goker M."/>
            <person name="Detter J.C."/>
            <person name="Woyke T."/>
            <person name="Bristow J."/>
            <person name="Markowitz V."/>
            <person name="Hugenholtz P."/>
            <person name="Eisen J.A."/>
            <person name="Kyrpides N.C."/>
            <person name="Klenk H.P."/>
            <person name="Lapidus A."/>
        </authorList>
    </citation>
    <scope>NUCLEOTIDE SEQUENCE [LARGE SCALE GENOMIC DNA]</scope>
    <source>
        <strain evidence="3">DSM 15567 / CIP 107919 / 50-1 BON</strain>
    </source>
</reference>
<evidence type="ECO:0000313" key="2">
    <source>
        <dbReference type="EMBL" id="AEE96456.1"/>
    </source>
</evidence>
<protein>
    <submittedName>
        <fullName evidence="2">Peptidase M22 glycoprotease</fullName>
    </submittedName>
</protein>
<dbReference type="AlphaFoldDB" id="F3ZW76"/>
<dbReference type="EMBL" id="CP002360">
    <property type="protein sequence ID" value="AEE96456.1"/>
    <property type="molecule type" value="Genomic_DNA"/>
</dbReference>
<gene>
    <name evidence="2" type="ordered locus">Mahau_1262</name>
</gene>
<dbReference type="InterPro" id="IPR000905">
    <property type="entry name" value="Gcp-like_dom"/>
</dbReference>
<evidence type="ECO:0000259" key="1">
    <source>
        <dbReference type="Pfam" id="PF00814"/>
    </source>
</evidence>
<dbReference type="PANTHER" id="PTHR11735">
    <property type="entry name" value="TRNA N6-ADENOSINE THREONYLCARBAMOYLTRANSFERASE"/>
    <property type="match status" value="1"/>
</dbReference>
<reference evidence="3" key="1">
    <citation type="submission" date="2010-11" db="EMBL/GenBank/DDBJ databases">
        <title>The complete genome of Mahella australiensis DSM 15567.</title>
        <authorList>
            <consortium name="US DOE Joint Genome Institute (JGI-PGF)"/>
            <person name="Lucas S."/>
            <person name="Copeland A."/>
            <person name="Lapidus A."/>
            <person name="Bruce D."/>
            <person name="Goodwin L."/>
            <person name="Pitluck S."/>
            <person name="Kyrpides N."/>
            <person name="Mavromatis K."/>
            <person name="Pagani I."/>
            <person name="Ivanova N."/>
            <person name="Teshima H."/>
            <person name="Brettin T."/>
            <person name="Detter J.C."/>
            <person name="Han C."/>
            <person name="Tapia R."/>
            <person name="Land M."/>
            <person name="Hauser L."/>
            <person name="Markowitz V."/>
            <person name="Cheng J.-F."/>
            <person name="Hugenholtz P."/>
            <person name="Woyke T."/>
            <person name="Wu D."/>
            <person name="Spring S."/>
            <person name="Pukall R."/>
            <person name="Steenblock K."/>
            <person name="Schneider S."/>
            <person name="Klenk H.-P."/>
            <person name="Eisen J.A."/>
        </authorList>
    </citation>
    <scope>NUCLEOTIDE SEQUENCE [LARGE SCALE GENOMIC DNA]</scope>
    <source>
        <strain evidence="3">DSM 15567 / CIP 107919 / 50-1 BON</strain>
    </source>
</reference>
<proteinExistence type="predicted"/>
<evidence type="ECO:0000313" key="3">
    <source>
        <dbReference type="Proteomes" id="UP000008457"/>
    </source>
</evidence>
<dbReference type="PANTHER" id="PTHR11735:SF11">
    <property type="entry name" value="TRNA THREONYLCARBAMOYLADENOSINE BIOSYNTHESIS PROTEIN TSAB"/>
    <property type="match status" value="1"/>
</dbReference>